<name>A0AAV7X3J9_9NEOP</name>
<comment type="caution">
    <text evidence="3">The sequence shown here is derived from an EMBL/GenBank/DDBJ whole genome shotgun (WGS) entry which is preliminary data.</text>
</comment>
<feature type="compositionally biased region" description="Basic residues" evidence="1">
    <location>
        <begin position="514"/>
        <end position="523"/>
    </location>
</feature>
<evidence type="ECO:0000313" key="3">
    <source>
        <dbReference type="EMBL" id="KAJ1519132.1"/>
    </source>
</evidence>
<proteinExistence type="predicted"/>
<dbReference type="AlphaFoldDB" id="A0AAV7X3J9"/>
<reference evidence="3" key="1">
    <citation type="submission" date="2022-12" db="EMBL/GenBank/DDBJ databases">
        <title>Chromosome-level genome assembly of the bean flower thrips Megalurothrips usitatus.</title>
        <authorList>
            <person name="Ma L."/>
            <person name="Liu Q."/>
            <person name="Li H."/>
            <person name="Cai W."/>
        </authorList>
    </citation>
    <scope>NUCLEOTIDE SEQUENCE</scope>
    <source>
        <strain evidence="3">Cailab_2022a</strain>
    </source>
</reference>
<dbReference type="InterPro" id="IPR051055">
    <property type="entry name" value="PIF1_helicase"/>
</dbReference>
<feature type="region of interest" description="Disordered" evidence="1">
    <location>
        <begin position="500"/>
        <end position="523"/>
    </location>
</feature>
<evidence type="ECO:0000256" key="1">
    <source>
        <dbReference type="SAM" id="MobiDB-lite"/>
    </source>
</evidence>
<dbReference type="InterPro" id="IPR025476">
    <property type="entry name" value="Helitron_helicase-like"/>
</dbReference>
<dbReference type="EMBL" id="JAPTSV010000775">
    <property type="protein sequence ID" value="KAJ1519132.1"/>
    <property type="molecule type" value="Genomic_DNA"/>
</dbReference>
<dbReference type="Proteomes" id="UP001075354">
    <property type="component" value="Unassembled WGS sequence"/>
</dbReference>
<protein>
    <recommendedName>
        <fullName evidence="2">Helitron helicase-like domain-containing protein</fullName>
    </recommendedName>
</protein>
<dbReference type="Pfam" id="PF14214">
    <property type="entry name" value="Helitron_like_N"/>
    <property type="match status" value="1"/>
</dbReference>
<organism evidence="3 4">
    <name type="scientific">Megalurothrips usitatus</name>
    <name type="common">bean blossom thrips</name>
    <dbReference type="NCBI Taxonomy" id="439358"/>
    <lineage>
        <taxon>Eukaryota</taxon>
        <taxon>Metazoa</taxon>
        <taxon>Ecdysozoa</taxon>
        <taxon>Arthropoda</taxon>
        <taxon>Hexapoda</taxon>
        <taxon>Insecta</taxon>
        <taxon>Pterygota</taxon>
        <taxon>Neoptera</taxon>
        <taxon>Paraneoptera</taxon>
        <taxon>Thysanoptera</taxon>
        <taxon>Terebrantia</taxon>
        <taxon>Thripoidea</taxon>
        <taxon>Thripidae</taxon>
        <taxon>Megalurothrips</taxon>
    </lineage>
</organism>
<evidence type="ECO:0000259" key="2">
    <source>
        <dbReference type="Pfam" id="PF14214"/>
    </source>
</evidence>
<feature type="compositionally biased region" description="Acidic residues" evidence="1">
    <location>
        <begin position="261"/>
        <end position="278"/>
    </location>
</feature>
<dbReference type="PANTHER" id="PTHR47642">
    <property type="entry name" value="ATP-DEPENDENT DNA HELICASE"/>
    <property type="match status" value="1"/>
</dbReference>
<gene>
    <name evidence="3" type="ORF">ONE63_011262</name>
</gene>
<accession>A0AAV7X3J9</accession>
<feature type="domain" description="Helitron helicase-like" evidence="2">
    <location>
        <begin position="1"/>
        <end position="106"/>
    </location>
</feature>
<feature type="region of interest" description="Disordered" evidence="1">
    <location>
        <begin position="247"/>
        <end position="280"/>
    </location>
</feature>
<evidence type="ECO:0000313" key="4">
    <source>
        <dbReference type="Proteomes" id="UP001075354"/>
    </source>
</evidence>
<keyword evidence="4" id="KW-1185">Reference proteome</keyword>
<sequence>MIEQLGLPTLFLTLSAADLHWADLFRLILEQLNVDVSEEEQLVLEELTEEERRNFIANHPLVPSMFFVKRAEFFLKKILKLLFPVKDFWFRFEWQFRGSPHVHALIWLDGAPDVSRLKDRVPEEMAWVVDYFDGMITAWNANVDAKSVVSKKACVNYLAKYTAKPEKSMTMQEIFEEVVRELEDGDTAKKAIQRRIIQSVSERDFSSQEILHLATSQKLFQCSRTFVKIILFDSAWIPAGRSSVVANDPDCELQDSAAGADADEDDPDGDLDDHDDDGQASVREVSGNVVHKYAARGRQAAMQHVTLWVFARDFNYNRKTKRFTKARKAHIVCVHPRLKLTDDEKRNERFYRQQVLLHVPWYAEAAALAGHGSWREAYAAHGFPPDQGRLFSAPDADKDDKYEDVDPLAEEPLEEWMAVARQLPNQPLAGVVLGCREMDLQHDWGADRLVYGASAELHRFVPVNFHEHVFEASAPTAPDVEFTAEQSSWTSWTCRSPPNWTRLPRGPRGSSSCRARRAAARAR</sequence>